<protein>
    <submittedName>
        <fullName evidence="1">Uncharacterized protein</fullName>
    </submittedName>
</protein>
<comment type="caution">
    <text evidence="1">The sequence shown here is derived from an EMBL/GenBank/DDBJ whole genome shotgun (WGS) entry which is preliminary data.</text>
</comment>
<evidence type="ECO:0000313" key="1">
    <source>
        <dbReference type="EMBL" id="MFC4735100.1"/>
    </source>
</evidence>
<dbReference type="RefSeq" id="WP_377907723.1">
    <property type="nucleotide sequence ID" value="NZ_JBHSGK010000001.1"/>
</dbReference>
<name>A0ABV9NR03_9BACI</name>
<accession>A0ABV9NR03</accession>
<organism evidence="1 2">
    <name type="scientific">Bacillus daqingensis</name>
    <dbReference type="NCBI Taxonomy" id="872396"/>
    <lineage>
        <taxon>Bacteria</taxon>
        <taxon>Bacillati</taxon>
        <taxon>Bacillota</taxon>
        <taxon>Bacilli</taxon>
        <taxon>Bacillales</taxon>
        <taxon>Bacillaceae</taxon>
        <taxon>Bacillus</taxon>
    </lineage>
</organism>
<proteinExistence type="predicted"/>
<sequence length="177" mass="20607">MFGLFYRTYQTWQIPEFRITDSPYIIKAVQERDSFMDATDILGGAGSMGRYVFYEASRDILLVFRFPLSNYVNIYVHLRGADGKFGQDDGIKVATVTLSSIKPEEHSVDYHLNGWWIPLLNGFFLYLIDDMKHQETGREPRVNTSRLRELENQSLQIKDQLQDLFRSRKSQGGRQPT</sequence>
<dbReference type="Proteomes" id="UP001595896">
    <property type="component" value="Unassembled WGS sequence"/>
</dbReference>
<evidence type="ECO:0000313" key="2">
    <source>
        <dbReference type="Proteomes" id="UP001595896"/>
    </source>
</evidence>
<reference evidence="2" key="1">
    <citation type="journal article" date="2019" name="Int. J. Syst. Evol. Microbiol.">
        <title>The Global Catalogue of Microorganisms (GCM) 10K type strain sequencing project: providing services to taxonomists for standard genome sequencing and annotation.</title>
        <authorList>
            <consortium name="The Broad Institute Genomics Platform"/>
            <consortium name="The Broad Institute Genome Sequencing Center for Infectious Disease"/>
            <person name="Wu L."/>
            <person name="Ma J."/>
        </authorList>
    </citation>
    <scope>NUCLEOTIDE SEQUENCE [LARGE SCALE GENOMIC DNA]</scope>
    <source>
        <strain evidence="2">JCM 12165</strain>
    </source>
</reference>
<dbReference type="EMBL" id="JBHSGK010000001">
    <property type="protein sequence ID" value="MFC4735100.1"/>
    <property type="molecule type" value="Genomic_DNA"/>
</dbReference>
<keyword evidence="2" id="KW-1185">Reference proteome</keyword>
<gene>
    <name evidence="1" type="ORF">ACFO4L_00760</name>
</gene>